<proteinExistence type="predicted"/>
<dbReference type="AlphaFoldDB" id="A0A7C4RAL1"/>
<dbReference type="EMBL" id="DSYQ01000010">
    <property type="protein sequence ID" value="HGT71125.1"/>
    <property type="molecule type" value="Genomic_DNA"/>
</dbReference>
<protein>
    <submittedName>
        <fullName evidence="1">Uncharacterized protein</fullName>
    </submittedName>
</protein>
<gene>
    <name evidence="1" type="ORF">ENT43_02590</name>
</gene>
<name>A0A7C4RAL1_UNCC3</name>
<comment type="caution">
    <text evidence="1">The sequence shown here is derived from an EMBL/GenBank/DDBJ whole genome shotgun (WGS) entry which is preliminary data.</text>
</comment>
<organism evidence="1">
    <name type="scientific">candidate division CPR3 bacterium</name>
    <dbReference type="NCBI Taxonomy" id="2268181"/>
    <lineage>
        <taxon>Bacteria</taxon>
        <taxon>Bacteria division CPR3</taxon>
    </lineage>
</organism>
<sequence>MITALIQSSVLFMLMAAGFLLGKLRIITNFKELSRLVVDITLPALIIISMQKEFSKETSSFSPDKTKKVVFTCSLQEDYPVLLGIIDEKPAYLWQTECKTFLYFLNKKSKKIEIGQYHYCYSKNKDKQTCGFIKTQWSKDSKYLVIFDVYPDSFETSINLRTGQSGFWIDKLSVYDTKSKEVSLVFFDTFVGKAGVGNTSYGFSFVDKNKHYEYKKGVDFIKDGIIYYYSDDSYKEREDKHCGWCSFYKVYRRKGFFNKKGESKFKELESIEAHIHPQAG</sequence>
<evidence type="ECO:0000313" key="1">
    <source>
        <dbReference type="EMBL" id="HGT71125.1"/>
    </source>
</evidence>
<accession>A0A7C4RAL1</accession>
<reference evidence="1" key="1">
    <citation type="journal article" date="2020" name="mSystems">
        <title>Genome- and Community-Level Interaction Insights into Carbon Utilization and Element Cycling Functions of Hydrothermarchaeota in Hydrothermal Sediment.</title>
        <authorList>
            <person name="Zhou Z."/>
            <person name="Liu Y."/>
            <person name="Xu W."/>
            <person name="Pan J."/>
            <person name="Luo Z.H."/>
            <person name="Li M."/>
        </authorList>
    </citation>
    <scope>NUCLEOTIDE SEQUENCE [LARGE SCALE GENOMIC DNA]</scope>
    <source>
        <strain evidence="1">SpSt-579</strain>
    </source>
</reference>